<dbReference type="Proteomes" id="UP000005012">
    <property type="component" value="Chromosome"/>
</dbReference>
<dbReference type="AlphaFoldDB" id="A0A140NRK4"/>
<sequence>MTKTTAIALAASYEKLQQLVETGDFSPEEIADTLEGIEGELGDKLDAIMVHVRNI</sequence>
<dbReference type="Pfam" id="PF05565">
    <property type="entry name" value="Sipho_Gp157"/>
    <property type="match status" value="1"/>
</dbReference>
<dbReference type="InterPro" id="IPR008840">
    <property type="entry name" value="Sipho_Gp157"/>
</dbReference>
<dbReference type="EMBL" id="CP003488">
    <property type="protein sequence ID" value="AFH95541.1"/>
    <property type="molecule type" value="Genomic_DNA"/>
</dbReference>
<accession>A0A140NRK4</accession>
<dbReference type="KEGG" id="psi:S70_18700"/>
<evidence type="ECO:0000313" key="1">
    <source>
        <dbReference type="EMBL" id="AFH95541.1"/>
    </source>
</evidence>
<gene>
    <name evidence="1" type="ordered locus">S70_18700</name>
</gene>
<name>A0A140NRK4_PROSM</name>
<dbReference type="PATRIC" id="fig|1157951.4.peg.3755"/>
<reference evidence="1 2" key="1">
    <citation type="journal article" date="2012" name="J. Bacteriol.">
        <title>Complete Genome Sequence of Providencia stuartii Clinical Isolate MRSN 2154.</title>
        <authorList>
            <person name="Clifford R.J."/>
            <person name="Hang J."/>
            <person name="Riley M.C."/>
            <person name="Onmus-Leone F."/>
            <person name="Kuschner R.A."/>
            <person name="Lesho E.P."/>
            <person name="Waterman P.E."/>
        </authorList>
    </citation>
    <scope>NUCLEOTIDE SEQUENCE [LARGE SCALE GENOMIC DNA]</scope>
    <source>
        <strain evidence="1 2">MRSN 2154</strain>
    </source>
</reference>
<evidence type="ECO:0000313" key="2">
    <source>
        <dbReference type="Proteomes" id="UP000005012"/>
    </source>
</evidence>
<dbReference type="HOGENOM" id="CLU_3028824_0_0_6"/>
<reference evidence="2" key="2">
    <citation type="submission" date="2012-04" db="EMBL/GenBank/DDBJ databases">
        <title>Complete genome sequence of Providencia stuartii clinical isolate MRSN 2154.</title>
        <authorList>
            <person name="Clifford R.J."/>
            <person name="Hang J."/>
            <person name="Riley M.C."/>
            <person name="Onmus-Leone F."/>
            <person name="Kuschner R.A."/>
            <person name="Lesho E.P."/>
            <person name="Waterman P.E."/>
        </authorList>
    </citation>
    <scope>NUCLEOTIDE SEQUENCE [LARGE SCALE GENOMIC DNA]</scope>
    <source>
        <strain evidence="2">MRSN 2154</strain>
    </source>
</reference>
<organism evidence="1 2">
    <name type="scientific">Providencia stuartii (strain MRSN 2154)</name>
    <dbReference type="NCBI Taxonomy" id="1157951"/>
    <lineage>
        <taxon>Bacteria</taxon>
        <taxon>Pseudomonadati</taxon>
        <taxon>Pseudomonadota</taxon>
        <taxon>Gammaproteobacteria</taxon>
        <taxon>Enterobacterales</taxon>
        <taxon>Morganellaceae</taxon>
        <taxon>Providencia</taxon>
    </lineage>
</organism>
<protein>
    <submittedName>
        <fullName evidence="1">Uncharacterized protein</fullName>
    </submittedName>
</protein>
<proteinExistence type="predicted"/>